<feature type="domain" description="DUF6824" evidence="2">
    <location>
        <begin position="50"/>
        <end position="136"/>
    </location>
</feature>
<dbReference type="Pfam" id="PF20710">
    <property type="entry name" value="DUF6824"/>
    <property type="match status" value="1"/>
</dbReference>
<dbReference type="Proteomes" id="UP000000759">
    <property type="component" value="Chromosome 4"/>
</dbReference>
<dbReference type="GeneID" id="7198010"/>
<accession>B7FTM5</accession>
<keyword evidence="4" id="KW-1185">Reference proteome</keyword>
<evidence type="ECO:0000313" key="3">
    <source>
        <dbReference type="EMBL" id="EEC50107.1"/>
    </source>
</evidence>
<gene>
    <name evidence="3" type="ORF">PHATRDRAFT_44301</name>
</gene>
<feature type="compositionally biased region" description="Polar residues" evidence="1">
    <location>
        <begin position="175"/>
        <end position="185"/>
    </location>
</feature>
<dbReference type="OrthoDB" id="46500at2759"/>
<feature type="region of interest" description="Disordered" evidence="1">
    <location>
        <begin position="20"/>
        <end position="41"/>
    </location>
</feature>
<organism evidence="3 4">
    <name type="scientific">Phaeodactylum tricornutum (strain CCAP 1055/1)</name>
    <dbReference type="NCBI Taxonomy" id="556484"/>
    <lineage>
        <taxon>Eukaryota</taxon>
        <taxon>Sar</taxon>
        <taxon>Stramenopiles</taxon>
        <taxon>Ochrophyta</taxon>
        <taxon>Bacillariophyta</taxon>
        <taxon>Bacillariophyceae</taxon>
        <taxon>Bacillariophycidae</taxon>
        <taxon>Naviculales</taxon>
        <taxon>Phaeodactylaceae</taxon>
        <taxon>Phaeodactylum</taxon>
    </lineage>
</organism>
<dbReference type="KEGG" id="pti:PHATRDRAFT_44301"/>
<feature type="compositionally biased region" description="Low complexity" evidence="1">
    <location>
        <begin position="453"/>
        <end position="466"/>
    </location>
</feature>
<evidence type="ECO:0000313" key="4">
    <source>
        <dbReference type="Proteomes" id="UP000000759"/>
    </source>
</evidence>
<dbReference type="eggNOG" id="ENOG502SS9Z">
    <property type="taxonomic scope" value="Eukaryota"/>
</dbReference>
<name>B7FTM5_PHATC</name>
<reference evidence="4" key="2">
    <citation type="submission" date="2008-08" db="EMBL/GenBank/DDBJ databases">
        <authorList>
            <consortium name="Diatom Consortium"/>
            <person name="Grigoriev I."/>
            <person name="Grimwood J."/>
            <person name="Kuo A."/>
            <person name="Otillar R.P."/>
            <person name="Salamov A."/>
            <person name="Detter J.C."/>
            <person name="Lindquist E."/>
            <person name="Shapiro H."/>
            <person name="Lucas S."/>
            <person name="Glavina del Rio T."/>
            <person name="Pitluck S."/>
            <person name="Rokhsar D."/>
            <person name="Bowler C."/>
        </authorList>
    </citation>
    <scope>GENOME REANNOTATION</scope>
    <source>
        <strain evidence="4">CCAP 1055/1</strain>
    </source>
</reference>
<dbReference type="EMBL" id="CM000607">
    <property type="protein sequence ID" value="EEC50107.1"/>
    <property type="molecule type" value="Genomic_DNA"/>
</dbReference>
<protein>
    <recommendedName>
        <fullName evidence="2">DUF6824 domain-containing protein</fullName>
    </recommendedName>
</protein>
<dbReference type="HOGENOM" id="CLU_431804_0_0_1"/>
<feature type="region of interest" description="Disordered" evidence="1">
    <location>
        <begin position="440"/>
        <end position="484"/>
    </location>
</feature>
<proteinExistence type="predicted"/>
<reference evidence="3 4" key="1">
    <citation type="journal article" date="2008" name="Nature">
        <title>The Phaeodactylum genome reveals the evolutionary history of diatom genomes.</title>
        <authorList>
            <person name="Bowler C."/>
            <person name="Allen A.E."/>
            <person name="Badger J.H."/>
            <person name="Grimwood J."/>
            <person name="Jabbari K."/>
            <person name="Kuo A."/>
            <person name="Maheswari U."/>
            <person name="Martens C."/>
            <person name="Maumus F."/>
            <person name="Otillar R.P."/>
            <person name="Rayko E."/>
            <person name="Salamov A."/>
            <person name="Vandepoele K."/>
            <person name="Beszteri B."/>
            <person name="Gruber A."/>
            <person name="Heijde M."/>
            <person name="Katinka M."/>
            <person name="Mock T."/>
            <person name="Valentin K."/>
            <person name="Verret F."/>
            <person name="Berges J.A."/>
            <person name="Brownlee C."/>
            <person name="Cadoret J.P."/>
            <person name="Chiovitti A."/>
            <person name="Choi C.J."/>
            <person name="Coesel S."/>
            <person name="De Martino A."/>
            <person name="Detter J.C."/>
            <person name="Durkin C."/>
            <person name="Falciatore A."/>
            <person name="Fournet J."/>
            <person name="Haruta M."/>
            <person name="Huysman M.J."/>
            <person name="Jenkins B.D."/>
            <person name="Jiroutova K."/>
            <person name="Jorgensen R.E."/>
            <person name="Joubert Y."/>
            <person name="Kaplan A."/>
            <person name="Kroger N."/>
            <person name="Kroth P.G."/>
            <person name="La Roche J."/>
            <person name="Lindquist E."/>
            <person name="Lommer M."/>
            <person name="Martin-Jezequel V."/>
            <person name="Lopez P.J."/>
            <person name="Lucas S."/>
            <person name="Mangogna M."/>
            <person name="McGinnis K."/>
            <person name="Medlin L.K."/>
            <person name="Montsant A."/>
            <person name="Oudot-Le Secq M.P."/>
            <person name="Napoli C."/>
            <person name="Obornik M."/>
            <person name="Parker M.S."/>
            <person name="Petit J.L."/>
            <person name="Porcel B.M."/>
            <person name="Poulsen N."/>
            <person name="Robison M."/>
            <person name="Rychlewski L."/>
            <person name="Rynearson T.A."/>
            <person name="Schmutz J."/>
            <person name="Shapiro H."/>
            <person name="Siaut M."/>
            <person name="Stanley M."/>
            <person name="Sussman M.R."/>
            <person name="Taylor A.R."/>
            <person name="Vardi A."/>
            <person name="von Dassow P."/>
            <person name="Vyverman W."/>
            <person name="Willis A."/>
            <person name="Wyrwicz L.S."/>
            <person name="Rokhsar D.S."/>
            <person name="Weissenbach J."/>
            <person name="Armbrust E.V."/>
            <person name="Green B.R."/>
            <person name="Van de Peer Y."/>
            <person name="Grigoriev I.V."/>
        </authorList>
    </citation>
    <scope>NUCLEOTIDE SEQUENCE [LARGE SCALE GENOMIC DNA]</scope>
    <source>
        <strain evidence="3 4">CCAP 1055/1</strain>
    </source>
</reference>
<evidence type="ECO:0000259" key="2">
    <source>
        <dbReference type="Pfam" id="PF20710"/>
    </source>
</evidence>
<dbReference type="InterPro" id="IPR049227">
    <property type="entry name" value="DUF6824"/>
</dbReference>
<feature type="compositionally biased region" description="Polar residues" evidence="1">
    <location>
        <begin position="203"/>
        <end position="213"/>
    </location>
</feature>
<dbReference type="AlphaFoldDB" id="B7FTM5"/>
<dbReference type="RefSeq" id="XP_002178442.1">
    <property type="nucleotide sequence ID" value="XM_002178406.1"/>
</dbReference>
<dbReference type="PaxDb" id="2850-Phatr44301"/>
<evidence type="ECO:0000256" key="1">
    <source>
        <dbReference type="SAM" id="MobiDB-lite"/>
    </source>
</evidence>
<feature type="region of interest" description="Disordered" evidence="1">
    <location>
        <begin position="175"/>
        <end position="217"/>
    </location>
</feature>
<dbReference type="InParanoid" id="B7FTM5"/>
<sequence>MNSKRQRRQTAGTLLSNLLKTNKPSTAQPRPEIQIPPRGIGPVYEPNRNDVLCGRGGRINAHAGNVQFRELVLARKVEYLHKNTKKLEKAHIAADVVHSIRCMDPGGRFLKEDADGTWYDIGDAKAIKKVGQALREDAPEVREVLEETEEKAPVTVSTTNGTGHTAVGIAQAENTRTATTHSPGSTVPVRGGARAGVSPPRPQQTLSNGNSTRNDPHRPIAVQALDSAASQYPRQIMPPPALVTSGPNSQNRLNLGLRGMMPKTAASSAATAAIVQDSDVAFGRTFHPADSGGSSMISGLSGPTNISGMSGISALTDPISALSSGTATGHGTGNTHASHEALRTSQLLAMRQQWAAQRAASTGTDVSKFRDSTGLGNSLNQPLHSASDLLASDSMSWAENSLTGGGIRDSASHVSGMSLAAYSAALQQDQVQQHFESLLPTSEGRVGGGGASTGSSSKDTTSSKSTNRMGTSGTYHPHQLHQPRVSSSGVSIASMSVASNAGMESLPSVEAGSVMSDISESLLALELAETNMLGDFEGME</sequence>